<keyword evidence="5 6" id="KW-0046">Antibiotic resistance</keyword>
<dbReference type="InterPro" id="IPR045155">
    <property type="entry name" value="Beta-lactam_cat"/>
</dbReference>
<protein>
    <recommendedName>
        <fullName evidence="3 6">Beta-lactamase</fullName>
        <ecNumber evidence="3 6">3.5.2.6</ecNumber>
    </recommendedName>
</protein>
<evidence type="ECO:0000256" key="3">
    <source>
        <dbReference type="ARBA" id="ARBA00012865"/>
    </source>
</evidence>
<organism evidence="10 11">
    <name type="scientific">Methylobacterium soli</name>
    <dbReference type="NCBI Taxonomy" id="553447"/>
    <lineage>
        <taxon>Bacteria</taxon>
        <taxon>Pseudomonadati</taxon>
        <taxon>Pseudomonadota</taxon>
        <taxon>Alphaproteobacteria</taxon>
        <taxon>Hyphomicrobiales</taxon>
        <taxon>Methylobacteriaceae</taxon>
        <taxon>Methylobacterium</taxon>
    </lineage>
</organism>
<keyword evidence="11" id="KW-1185">Reference proteome</keyword>
<keyword evidence="8" id="KW-0732">Signal</keyword>
<evidence type="ECO:0000313" key="10">
    <source>
        <dbReference type="EMBL" id="KAB1077899.1"/>
    </source>
</evidence>
<comment type="similarity">
    <text evidence="2 6">Belongs to the class-A beta-lactamase family.</text>
</comment>
<dbReference type="GO" id="GO:0008800">
    <property type="term" value="F:beta-lactamase activity"/>
    <property type="evidence" value="ECO:0007669"/>
    <property type="project" value="UniProtKB-UniRule"/>
</dbReference>
<evidence type="ECO:0000256" key="2">
    <source>
        <dbReference type="ARBA" id="ARBA00009009"/>
    </source>
</evidence>
<name>A0A6L3T060_9HYPH</name>
<dbReference type="Proteomes" id="UP000474159">
    <property type="component" value="Unassembled WGS sequence"/>
</dbReference>
<keyword evidence="4 6" id="KW-0378">Hydrolase</keyword>
<evidence type="ECO:0000256" key="4">
    <source>
        <dbReference type="ARBA" id="ARBA00022801"/>
    </source>
</evidence>
<dbReference type="OrthoDB" id="9784149at2"/>
<feature type="compositionally biased region" description="Basic and acidic residues" evidence="7">
    <location>
        <begin position="170"/>
        <end position="188"/>
    </location>
</feature>
<gene>
    <name evidence="10" type="primary">bla</name>
    <name evidence="10" type="ORF">F6X53_16965</name>
</gene>
<dbReference type="AlphaFoldDB" id="A0A6L3T060"/>
<dbReference type="PROSITE" id="PS51318">
    <property type="entry name" value="TAT"/>
    <property type="match status" value="1"/>
</dbReference>
<dbReference type="PANTHER" id="PTHR35333">
    <property type="entry name" value="BETA-LACTAMASE"/>
    <property type="match status" value="1"/>
</dbReference>
<comment type="catalytic activity">
    <reaction evidence="1 6">
        <text>a beta-lactam + H2O = a substituted beta-amino acid</text>
        <dbReference type="Rhea" id="RHEA:20401"/>
        <dbReference type="ChEBI" id="CHEBI:15377"/>
        <dbReference type="ChEBI" id="CHEBI:35627"/>
        <dbReference type="ChEBI" id="CHEBI:140347"/>
        <dbReference type="EC" id="3.5.2.6"/>
    </reaction>
</comment>
<feature type="region of interest" description="Disordered" evidence="7">
    <location>
        <begin position="170"/>
        <end position="193"/>
    </location>
</feature>
<evidence type="ECO:0000256" key="5">
    <source>
        <dbReference type="ARBA" id="ARBA00023251"/>
    </source>
</evidence>
<dbReference type="GO" id="GO:0046677">
    <property type="term" value="P:response to antibiotic"/>
    <property type="evidence" value="ECO:0007669"/>
    <property type="project" value="UniProtKB-UniRule"/>
</dbReference>
<dbReference type="PANTHER" id="PTHR35333:SF3">
    <property type="entry name" value="BETA-LACTAMASE-TYPE TRANSPEPTIDASE FOLD CONTAINING PROTEIN"/>
    <property type="match status" value="1"/>
</dbReference>
<feature type="domain" description="Beta-lactamase class A catalytic" evidence="9">
    <location>
        <begin position="54"/>
        <end position="270"/>
    </location>
</feature>
<dbReference type="NCBIfam" id="NF033103">
    <property type="entry name" value="bla_class_A"/>
    <property type="match status" value="1"/>
</dbReference>
<dbReference type="PRINTS" id="PR00118">
    <property type="entry name" value="BLACTAMASEA"/>
</dbReference>
<feature type="signal peptide" evidence="8">
    <location>
        <begin position="1"/>
        <end position="31"/>
    </location>
</feature>
<dbReference type="PROSITE" id="PS00146">
    <property type="entry name" value="BETA_LACTAMASE_A"/>
    <property type="match status" value="1"/>
</dbReference>
<reference evidence="10 11" key="1">
    <citation type="submission" date="2019-09" db="EMBL/GenBank/DDBJ databases">
        <title>YIM 48816 draft genome.</title>
        <authorList>
            <person name="Jiang L."/>
        </authorList>
    </citation>
    <scope>NUCLEOTIDE SEQUENCE [LARGE SCALE GENOMIC DNA]</scope>
    <source>
        <strain evidence="10 11">YIM 48816</strain>
    </source>
</reference>
<dbReference type="SUPFAM" id="SSF56601">
    <property type="entry name" value="beta-lactamase/transpeptidase-like"/>
    <property type="match status" value="1"/>
</dbReference>
<comment type="caution">
    <text evidence="10">The sequence shown here is derived from an EMBL/GenBank/DDBJ whole genome shotgun (WGS) entry which is preliminary data.</text>
</comment>
<dbReference type="InterPro" id="IPR023650">
    <property type="entry name" value="Beta-lactam_class-A_AS"/>
</dbReference>
<accession>A0A6L3T060</accession>
<dbReference type="EC" id="3.5.2.6" evidence="3 6"/>
<feature type="chain" id="PRO_5026747103" description="Beta-lactamase" evidence="8">
    <location>
        <begin position="32"/>
        <end position="297"/>
    </location>
</feature>
<sequence length="297" mass="31133">MLSRRVFTRAILGAASACLGLAGAWPRAASAADQAEALRRRFAEIEARSGGRLGVGVLDLQTGLRAGHRAEERFPLCSTFKLLAAAAVLARVDAGRESLERRVTYNAADLVAYSPVTEPRVGEGGMALEALCAAAITLSDNTAGNLLLSAIGGPSGLTAYLRSLGDPVTRLDRTEPDLNEARPEDPRDTTTPGAMLDTLQRLLRGSALSDASRARLLGWLRDNKTGATRLRARLPADWRVGDKTGTGENGTANDVGLLAPPVGEPILVTAYLTGSTASSEARNAAIAEVAQALLVLR</sequence>
<evidence type="ECO:0000313" key="11">
    <source>
        <dbReference type="Proteomes" id="UP000474159"/>
    </source>
</evidence>
<dbReference type="Gene3D" id="3.40.710.10">
    <property type="entry name" value="DD-peptidase/beta-lactamase superfamily"/>
    <property type="match status" value="1"/>
</dbReference>
<dbReference type="GO" id="GO:0030655">
    <property type="term" value="P:beta-lactam antibiotic catabolic process"/>
    <property type="evidence" value="ECO:0007669"/>
    <property type="project" value="InterPro"/>
</dbReference>
<evidence type="ECO:0000259" key="9">
    <source>
        <dbReference type="Pfam" id="PF13354"/>
    </source>
</evidence>
<dbReference type="RefSeq" id="WP_151001384.1">
    <property type="nucleotide sequence ID" value="NZ_VZZK01000017.1"/>
</dbReference>
<evidence type="ECO:0000256" key="8">
    <source>
        <dbReference type="SAM" id="SignalP"/>
    </source>
</evidence>
<dbReference type="InterPro" id="IPR006311">
    <property type="entry name" value="TAT_signal"/>
</dbReference>
<dbReference type="InterPro" id="IPR000871">
    <property type="entry name" value="Beta-lactam_class-A"/>
</dbReference>
<dbReference type="Pfam" id="PF13354">
    <property type="entry name" value="Beta-lactamase2"/>
    <property type="match status" value="1"/>
</dbReference>
<evidence type="ECO:0000256" key="1">
    <source>
        <dbReference type="ARBA" id="ARBA00001526"/>
    </source>
</evidence>
<proteinExistence type="inferred from homology"/>
<dbReference type="EMBL" id="VZZK01000017">
    <property type="protein sequence ID" value="KAB1077899.1"/>
    <property type="molecule type" value="Genomic_DNA"/>
</dbReference>
<evidence type="ECO:0000256" key="6">
    <source>
        <dbReference type="RuleBase" id="RU361140"/>
    </source>
</evidence>
<dbReference type="InterPro" id="IPR012338">
    <property type="entry name" value="Beta-lactam/transpept-like"/>
</dbReference>
<evidence type="ECO:0000256" key="7">
    <source>
        <dbReference type="SAM" id="MobiDB-lite"/>
    </source>
</evidence>